<keyword evidence="1" id="KW-0732">Signal</keyword>
<name>A0ABZ1E697_9RHOB</name>
<dbReference type="EMBL" id="CP135445">
    <property type="protein sequence ID" value="WRY35858.1"/>
    <property type="molecule type" value="Genomic_DNA"/>
</dbReference>
<sequence>MKFSALLPVVLLAALAACSGGVEVPKGEEVIGKSLMTALKQSRQPAPPQLSRAQLAQVGLPVMEVTPDRTGLTGYVTPATRQSDSLPGTVVTWQSSDKATFTFRNGVLIASRGLGFDLLSASAPIGAQGRMGPAHGGERHYVIRADDYSEIRLTLQCTLTAQPDETVEILGENHATRHLEERCTSPEGGRIVNDYWLGKADGALWQSRQWGGPRLGYVRFRQIIR</sequence>
<organism evidence="2 3">
    <name type="scientific">Thioclava litoralis</name>
    <dbReference type="NCBI Taxonomy" id="3076557"/>
    <lineage>
        <taxon>Bacteria</taxon>
        <taxon>Pseudomonadati</taxon>
        <taxon>Pseudomonadota</taxon>
        <taxon>Alphaproteobacteria</taxon>
        <taxon>Rhodobacterales</taxon>
        <taxon>Paracoccaceae</taxon>
        <taxon>Thioclava</taxon>
    </lineage>
</organism>
<geneLocation type="plasmid" evidence="2 3">
    <name>unnamed2</name>
</geneLocation>
<dbReference type="RefSeq" id="WP_330629610.1">
    <property type="nucleotide sequence ID" value="NZ_CP135445.1"/>
</dbReference>
<evidence type="ECO:0000256" key="1">
    <source>
        <dbReference type="SAM" id="SignalP"/>
    </source>
</evidence>
<dbReference type="Proteomes" id="UP001623290">
    <property type="component" value="Plasmid unnamed2"/>
</dbReference>
<keyword evidence="2" id="KW-0614">Plasmid</keyword>
<feature type="chain" id="PRO_5047471396" evidence="1">
    <location>
        <begin position="20"/>
        <end position="225"/>
    </location>
</feature>
<dbReference type="Pfam" id="PF11102">
    <property type="entry name" value="YjbF"/>
    <property type="match status" value="1"/>
</dbReference>
<dbReference type="Gene3D" id="2.40.360.10">
    <property type="entry name" value="YmcC-like"/>
    <property type="match status" value="1"/>
</dbReference>
<evidence type="ECO:0000313" key="2">
    <source>
        <dbReference type="EMBL" id="WRY35858.1"/>
    </source>
</evidence>
<dbReference type="InterPro" id="IPR021308">
    <property type="entry name" value="GfcB"/>
</dbReference>
<keyword evidence="3" id="KW-1185">Reference proteome</keyword>
<accession>A0ABZ1E697</accession>
<dbReference type="InterPro" id="IPR023373">
    <property type="entry name" value="YmcC_sf"/>
</dbReference>
<feature type="signal peptide" evidence="1">
    <location>
        <begin position="1"/>
        <end position="19"/>
    </location>
</feature>
<keyword evidence="2" id="KW-0449">Lipoprotein</keyword>
<evidence type="ECO:0000313" key="3">
    <source>
        <dbReference type="Proteomes" id="UP001623290"/>
    </source>
</evidence>
<dbReference type="SUPFAM" id="SSF159270">
    <property type="entry name" value="YmcC-like"/>
    <property type="match status" value="1"/>
</dbReference>
<protein>
    <submittedName>
        <fullName evidence="2">YjbF family lipoprotein</fullName>
    </submittedName>
</protein>
<reference evidence="2 3" key="1">
    <citation type="submission" date="2023-09" db="EMBL/GenBank/DDBJ databases">
        <title>Thioclava shenzhenensis sp. nov., a multidrug resistant bacteria-antagonizing species isolated from coastal seawater.</title>
        <authorList>
            <person name="Long M."/>
        </authorList>
    </citation>
    <scope>NUCLEOTIDE SEQUENCE [LARGE SCALE GENOMIC DNA]</scope>
    <source>
        <strain evidence="2 3">FTW29</strain>
        <plasmid evidence="2 3">unnamed2</plasmid>
    </source>
</reference>
<proteinExistence type="predicted"/>
<dbReference type="PROSITE" id="PS51257">
    <property type="entry name" value="PROKAR_LIPOPROTEIN"/>
    <property type="match status" value="1"/>
</dbReference>
<gene>
    <name evidence="2" type="ORF">RPE78_16685</name>
</gene>